<evidence type="ECO:0000256" key="1">
    <source>
        <dbReference type="SAM" id="Phobius"/>
    </source>
</evidence>
<dbReference type="RefSeq" id="WP_073138817.1">
    <property type="nucleotide sequence ID" value="NZ_FQWQ01000003.1"/>
</dbReference>
<dbReference type="InterPro" id="IPR025645">
    <property type="entry name" value="DUF4349"/>
</dbReference>
<dbReference type="AlphaFoldDB" id="A0A1M5UGH5"/>
<feature type="transmembrane region" description="Helical" evidence="1">
    <location>
        <begin position="238"/>
        <end position="260"/>
    </location>
</feature>
<keyword evidence="1" id="KW-0812">Transmembrane</keyword>
<gene>
    <name evidence="3" type="ORF">SAMN04488109_4673</name>
</gene>
<proteinExistence type="predicted"/>
<reference evidence="3 4" key="1">
    <citation type="submission" date="2016-11" db="EMBL/GenBank/DDBJ databases">
        <authorList>
            <person name="Jaros S."/>
            <person name="Januszkiewicz K."/>
            <person name="Wedrychowicz H."/>
        </authorList>
    </citation>
    <scope>NUCLEOTIDE SEQUENCE [LARGE SCALE GENOMIC DNA]</scope>
    <source>
        <strain evidence="3 4">DSM 24574</strain>
    </source>
</reference>
<keyword evidence="4" id="KW-1185">Reference proteome</keyword>
<dbReference type="EMBL" id="FQWQ01000003">
    <property type="protein sequence ID" value="SHH62041.1"/>
    <property type="molecule type" value="Genomic_DNA"/>
</dbReference>
<dbReference type="Pfam" id="PF14257">
    <property type="entry name" value="DUF4349"/>
    <property type="match status" value="1"/>
</dbReference>
<evidence type="ECO:0000313" key="4">
    <source>
        <dbReference type="Proteomes" id="UP000184212"/>
    </source>
</evidence>
<dbReference type="PROSITE" id="PS51257">
    <property type="entry name" value="PROKAR_LIPOPROTEIN"/>
    <property type="match status" value="1"/>
</dbReference>
<dbReference type="OrthoDB" id="5381491at2"/>
<keyword evidence="1" id="KW-1133">Transmembrane helix</keyword>
<dbReference type="STRING" id="947013.SAMN04488109_4673"/>
<organism evidence="3 4">
    <name type="scientific">Chryseolinea serpens</name>
    <dbReference type="NCBI Taxonomy" id="947013"/>
    <lineage>
        <taxon>Bacteria</taxon>
        <taxon>Pseudomonadati</taxon>
        <taxon>Bacteroidota</taxon>
        <taxon>Cytophagia</taxon>
        <taxon>Cytophagales</taxon>
        <taxon>Fulvivirgaceae</taxon>
        <taxon>Chryseolinea</taxon>
    </lineage>
</organism>
<feature type="domain" description="DUF4349" evidence="2">
    <location>
        <begin position="56"/>
        <end position="260"/>
    </location>
</feature>
<sequence length="271" mass="31020">MKAICFSLAVVTLMACHPRSEKEQESKVTYSDLIVAAADEAPGAQNYLTPPAETDRKLIREARLEMDVASLKNISDSVSVLLRQYQAYASNEAQENQRYDLRKTMTIRVGEAQFEPMMKRLETLATRIVERSVTTQDVTMEYTDLQARLRSKKELEVRYHEILKQAKTVKDMLAIEEQLGTTREEIESMEARFKRMTNLTTYCTLDVVFIQRLQAPPTGFAQEFSVALRNGWRSVMNAVLACVSVWPWAFVGFAVIGFVIRFRKRRMAQVG</sequence>
<dbReference type="Proteomes" id="UP000184212">
    <property type="component" value="Unassembled WGS sequence"/>
</dbReference>
<evidence type="ECO:0000313" key="3">
    <source>
        <dbReference type="EMBL" id="SHH62041.1"/>
    </source>
</evidence>
<evidence type="ECO:0000259" key="2">
    <source>
        <dbReference type="Pfam" id="PF14257"/>
    </source>
</evidence>
<protein>
    <recommendedName>
        <fullName evidence="2">DUF4349 domain-containing protein</fullName>
    </recommendedName>
</protein>
<name>A0A1M5UGH5_9BACT</name>
<accession>A0A1M5UGH5</accession>
<keyword evidence="1" id="KW-0472">Membrane</keyword>